<keyword evidence="4" id="KW-1185">Reference proteome</keyword>
<keyword evidence="1" id="KW-0175">Coiled coil</keyword>
<dbReference type="Proteomes" id="UP000799538">
    <property type="component" value="Unassembled WGS sequence"/>
</dbReference>
<evidence type="ECO:0000256" key="2">
    <source>
        <dbReference type="SAM" id="MobiDB-lite"/>
    </source>
</evidence>
<feature type="coiled-coil region" evidence="1">
    <location>
        <begin position="40"/>
        <end position="67"/>
    </location>
</feature>
<evidence type="ECO:0000256" key="1">
    <source>
        <dbReference type="SAM" id="Coils"/>
    </source>
</evidence>
<protein>
    <submittedName>
        <fullName evidence="3">Uncharacterized protein</fullName>
    </submittedName>
</protein>
<feature type="region of interest" description="Disordered" evidence="2">
    <location>
        <begin position="1"/>
        <end position="37"/>
    </location>
</feature>
<name>A0A6A6GRQ8_9PEZI</name>
<sequence length="203" mass="22810">MAPRPKKQKSVSRFFPSVDTTQRTHDGVQKSPHPGAMSRVQQMLQDKKHLEDILTRLTADIKQQQVDAGTLTDELENMLPEIQQATIYAQGDDDLIIVKAESVEEPAMSAFGSGRPAEVEADMSGAEAEIQLLKDLNAALRHEKNELLGLTNNYTEEDLVSKMLQLFQAIEQWVTYMFGKFENGVIDILQVLQFLLTVLQILL</sequence>
<evidence type="ECO:0000313" key="3">
    <source>
        <dbReference type="EMBL" id="KAF2228279.1"/>
    </source>
</evidence>
<feature type="compositionally biased region" description="Basic residues" evidence="2">
    <location>
        <begin position="1"/>
        <end position="10"/>
    </location>
</feature>
<dbReference type="EMBL" id="ML992501">
    <property type="protein sequence ID" value="KAF2228279.1"/>
    <property type="molecule type" value="Genomic_DNA"/>
</dbReference>
<proteinExistence type="predicted"/>
<feature type="coiled-coil region" evidence="1">
    <location>
        <begin position="123"/>
        <end position="153"/>
    </location>
</feature>
<evidence type="ECO:0000313" key="4">
    <source>
        <dbReference type="Proteomes" id="UP000799538"/>
    </source>
</evidence>
<organism evidence="3 4">
    <name type="scientific">Elsinoe ampelina</name>
    <dbReference type="NCBI Taxonomy" id="302913"/>
    <lineage>
        <taxon>Eukaryota</taxon>
        <taxon>Fungi</taxon>
        <taxon>Dikarya</taxon>
        <taxon>Ascomycota</taxon>
        <taxon>Pezizomycotina</taxon>
        <taxon>Dothideomycetes</taxon>
        <taxon>Dothideomycetidae</taxon>
        <taxon>Myriangiales</taxon>
        <taxon>Elsinoaceae</taxon>
        <taxon>Elsinoe</taxon>
    </lineage>
</organism>
<dbReference type="AlphaFoldDB" id="A0A6A6GRQ8"/>
<reference evidence="4" key="1">
    <citation type="journal article" date="2020" name="Stud. Mycol.">
        <title>101 Dothideomycetes genomes: A test case for predicting lifestyles and emergence of pathogens.</title>
        <authorList>
            <person name="Haridas S."/>
            <person name="Albert R."/>
            <person name="Binder M."/>
            <person name="Bloem J."/>
            <person name="LaButti K."/>
            <person name="Salamov A."/>
            <person name="Andreopoulos B."/>
            <person name="Baker S."/>
            <person name="Barry K."/>
            <person name="Bills G."/>
            <person name="Bluhm B."/>
            <person name="Cannon C."/>
            <person name="Castanera R."/>
            <person name="Culley D."/>
            <person name="Daum C."/>
            <person name="Ezra D."/>
            <person name="Gonzalez J."/>
            <person name="Henrissat B."/>
            <person name="Kuo A."/>
            <person name="Liang C."/>
            <person name="Lipzen A."/>
            <person name="Lutzoni F."/>
            <person name="Magnuson J."/>
            <person name="Mondo S."/>
            <person name="Nolan M."/>
            <person name="Ohm R."/>
            <person name="Pangilinan J."/>
            <person name="Park H.-J."/>
            <person name="Ramirez L."/>
            <person name="Alfaro M."/>
            <person name="Sun H."/>
            <person name="Tritt A."/>
            <person name="Yoshinaga Y."/>
            <person name="Zwiers L.-H."/>
            <person name="Turgeon B."/>
            <person name="Goodwin S."/>
            <person name="Spatafora J."/>
            <person name="Crous P."/>
            <person name="Grigoriev I."/>
        </authorList>
    </citation>
    <scope>NUCLEOTIDE SEQUENCE [LARGE SCALE GENOMIC DNA]</scope>
    <source>
        <strain evidence="4">CECT 20119</strain>
    </source>
</reference>
<gene>
    <name evidence="3" type="ORF">BDZ85DRAFT_13900</name>
</gene>
<accession>A0A6A6GRQ8</accession>